<name>A0A0R3RPK7_9BILA</name>
<evidence type="ECO:0000256" key="1">
    <source>
        <dbReference type="ARBA" id="ARBA00004141"/>
    </source>
</evidence>
<dbReference type="PROSITE" id="PS50850">
    <property type="entry name" value="MFS"/>
    <property type="match status" value="1"/>
</dbReference>
<dbReference type="GO" id="GO:0016020">
    <property type="term" value="C:membrane"/>
    <property type="evidence" value="ECO:0007669"/>
    <property type="project" value="UniProtKB-SubCell"/>
</dbReference>
<proteinExistence type="predicted"/>
<keyword evidence="2 5" id="KW-0812">Transmembrane</keyword>
<feature type="signal peptide" evidence="6">
    <location>
        <begin position="1"/>
        <end position="15"/>
    </location>
</feature>
<evidence type="ECO:0000256" key="3">
    <source>
        <dbReference type="ARBA" id="ARBA00022989"/>
    </source>
</evidence>
<dbReference type="Proteomes" id="UP000050640">
    <property type="component" value="Unplaced"/>
</dbReference>
<dbReference type="WBParaSite" id="EEL_0000353501-mRNA-1">
    <property type="protein sequence ID" value="EEL_0000353501-mRNA-1"/>
    <property type="gene ID" value="EEL_0000353501"/>
</dbReference>
<keyword evidence="8" id="KW-1185">Reference proteome</keyword>
<sequence length="493" mass="55146">MGLPPFLLSLSLAACFNGNFQQAYLLSVLNQPYLEVQQFINESTIARSGKPIDPLVLDFLWSLVNVMNPISAIIGQMIAYLICDRIGSRWTAITSCLIAIPALVLSMLTRLCFPYYETLVVGRFLWGTANGIAIVVQTVWVVESASTIQRGFVNSWQEVIATIGNLLTQLIGVPLSNPELWPFMFAMPLAVTIVCLVVFILMYESPQYALMFSHNRQEAALAIRAYHGLKNDIEIDEQITKYEEDGQRKEERERGKNNAKQPNGLEIMFIPWKANDPLSMVIRLGAWVGIMVKIAYVFTGARVIRSFNTFIYHNLGKWPKTFSQWGSLANTVIRLPLSVVPIFIIERVGRRPMLIISEFVSILALSMTMVSIIVGEAAKLGTLTGVSIILFATSLGVGSISRFYSAELVPKSMILRTVTILSLIESFTKIGLDFGFYPLATTTGGYSLLIFILPSIVFLILMIFYCPETKKRSVNEILNEIAWKHGIDIEFKV</sequence>
<evidence type="ECO:0000313" key="9">
    <source>
        <dbReference type="WBParaSite" id="EEL_0000353501-mRNA-1"/>
    </source>
</evidence>
<dbReference type="InterPro" id="IPR036259">
    <property type="entry name" value="MFS_trans_sf"/>
</dbReference>
<feature type="transmembrane region" description="Helical" evidence="5">
    <location>
        <begin position="352"/>
        <end position="374"/>
    </location>
</feature>
<evidence type="ECO:0000259" key="7">
    <source>
        <dbReference type="PROSITE" id="PS50850"/>
    </source>
</evidence>
<feature type="transmembrane region" description="Helical" evidence="5">
    <location>
        <begin position="284"/>
        <end position="304"/>
    </location>
</feature>
<dbReference type="SUPFAM" id="SSF103473">
    <property type="entry name" value="MFS general substrate transporter"/>
    <property type="match status" value="1"/>
</dbReference>
<reference evidence="9" key="1">
    <citation type="submission" date="2017-02" db="UniProtKB">
        <authorList>
            <consortium name="WormBaseParasite"/>
        </authorList>
    </citation>
    <scope>IDENTIFICATION</scope>
</reference>
<feature type="transmembrane region" description="Helical" evidence="5">
    <location>
        <begin position="380"/>
        <end position="401"/>
    </location>
</feature>
<dbReference type="PANTHER" id="PTHR23503">
    <property type="entry name" value="SOLUTE CARRIER FAMILY 2"/>
    <property type="match status" value="1"/>
</dbReference>
<dbReference type="PANTHER" id="PTHR23503:SF39">
    <property type="entry name" value="MAJOR FACILITATOR SUPERFAMILY (MFS) PROFILE DOMAIN-CONTAINING PROTEIN"/>
    <property type="match status" value="1"/>
</dbReference>
<dbReference type="AlphaFoldDB" id="A0A0R3RPK7"/>
<organism evidence="8 9">
    <name type="scientific">Elaeophora elaphi</name>
    <dbReference type="NCBI Taxonomy" id="1147741"/>
    <lineage>
        <taxon>Eukaryota</taxon>
        <taxon>Metazoa</taxon>
        <taxon>Ecdysozoa</taxon>
        <taxon>Nematoda</taxon>
        <taxon>Chromadorea</taxon>
        <taxon>Rhabditida</taxon>
        <taxon>Spirurina</taxon>
        <taxon>Spiruromorpha</taxon>
        <taxon>Filarioidea</taxon>
        <taxon>Onchocercidae</taxon>
        <taxon>Elaeophora</taxon>
    </lineage>
</organism>
<evidence type="ECO:0000313" key="8">
    <source>
        <dbReference type="Proteomes" id="UP000050640"/>
    </source>
</evidence>
<feature type="chain" id="PRO_5012475340" evidence="6">
    <location>
        <begin position="16"/>
        <end position="493"/>
    </location>
</feature>
<feature type="transmembrane region" description="Helical" evidence="5">
    <location>
        <begin position="444"/>
        <end position="465"/>
    </location>
</feature>
<feature type="domain" description="Major facilitator superfamily (MFS) profile" evidence="7">
    <location>
        <begin position="11"/>
        <end position="470"/>
    </location>
</feature>
<feature type="transmembrane region" description="Helical" evidence="5">
    <location>
        <begin position="413"/>
        <end position="432"/>
    </location>
</feature>
<dbReference type="InterPro" id="IPR045263">
    <property type="entry name" value="GLUT"/>
</dbReference>
<feature type="transmembrane region" description="Helical" evidence="5">
    <location>
        <begin position="180"/>
        <end position="203"/>
    </location>
</feature>
<dbReference type="InterPro" id="IPR005828">
    <property type="entry name" value="MFS_sugar_transport-like"/>
</dbReference>
<dbReference type="Pfam" id="PF00083">
    <property type="entry name" value="Sugar_tr"/>
    <property type="match status" value="1"/>
</dbReference>
<keyword evidence="4 5" id="KW-0472">Membrane</keyword>
<protein>
    <submittedName>
        <fullName evidence="9">MFS domain-containing protein</fullName>
    </submittedName>
</protein>
<dbReference type="STRING" id="1147741.A0A0R3RPK7"/>
<dbReference type="Gene3D" id="1.20.1250.20">
    <property type="entry name" value="MFS general substrate transporter like domains"/>
    <property type="match status" value="1"/>
</dbReference>
<keyword evidence="3 5" id="KW-1133">Transmembrane helix</keyword>
<dbReference type="InterPro" id="IPR020846">
    <property type="entry name" value="MFS_dom"/>
</dbReference>
<evidence type="ECO:0000256" key="4">
    <source>
        <dbReference type="ARBA" id="ARBA00023136"/>
    </source>
</evidence>
<evidence type="ECO:0000256" key="6">
    <source>
        <dbReference type="SAM" id="SignalP"/>
    </source>
</evidence>
<accession>A0A0R3RPK7</accession>
<keyword evidence="6" id="KW-0732">Signal</keyword>
<dbReference type="GO" id="GO:0015149">
    <property type="term" value="F:hexose transmembrane transporter activity"/>
    <property type="evidence" value="ECO:0007669"/>
    <property type="project" value="TreeGrafter"/>
</dbReference>
<feature type="transmembrane region" description="Helical" evidence="5">
    <location>
        <begin position="90"/>
        <end position="116"/>
    </location>
</feature>
<evidence type="ECO:0000256" key="2">
    <source>
        <dbReference type="ARBA" id="ARBA00022692"/>
    </source>
</evidence>
<feature type="transmembrane region" description="Helical" evidence="5">
    <location>
        <begin position="324"/>
        <end position="345"/>
    </location>
</feature>
<comment type="subcellular location">
    <subcellularLocation>
        <location evidence="1">Membrane</location>
        <topology evidence="1">Multi-pass membrane protein</topology>
    </subcellularLocation>
</comment>
<evidence type="ECO:0000256" key="5">
    <source>
        <dbReference type="SAM" id="Phobius"/>
    </source>
</evidence>